<feature type="signal peptide" evidence="1">
    <location>
        <begin position="1"/>
        <end position="28"/>
    </location>
</feature>
<dbReference type="EMBL" id="FP929056">
    <property type="protein sequence ID" value="CBL28549.1"/>
    <property type="molecule type" value="Genomic_DNA"/>
</dbReference>
<reference evidence="3" key="1">
    <citation type="submission" date="2010-03" db="EMBL/GenBank/DDBJ databases">
        <title>The genome sequence of Synergistetes sp. SGP1.</title>
        <authorList>
            <consortium name="metaHIT consortium -- http://www.metahit.eu/"/>
            <person name="Pajon A."/>
            <person name="Turner K."/>
            <person name="Parkhill J."/>
            <person name="Wade W."/>
            <person name="Vartoukian S."/>
        </authorList>
    </citation>
    <scope>NUCLEOTIDE SEQUENCE [LARGE SCALE GENOMIC DNA]</scope>
    <source>
        <strain evidence="3">SGP1</strain>
    </source>
</reference>
<sequence>MKATMKMVCKTICLAMAALLLTATAAMASPLVGGGDKGGDEAMERELDGGIHVTFLGAFRRDNRIFFDFIVEPQQDSILEVSQGLIFDNKGNKFKRSYDDSPYIGNENTYKREIIGDVKTRVRFRYSVDASYGNPFLTRMTFEFNGKELVFRNVQVQDEPKKE</sequence>
<dbReference type="AlphaFoldDB" id="A0AB94IXX2"/>
<feature type="chain" id="PRO_5044498506" description="DUF4426 domain-containing protein" evidence="1">
    <location>
        <begin position="29"/>
        <end position="163"/>
    </location>
</feature>
<keyword evidence="1" id="KW-0732">Signal</keyword>
<evidence type="ECO:0000313" key="3">
    <source>
        <dbReference type="Proteomes" id="UP000008957"/>
    </source>
</evidence>
<reference evidence="2 3" key="2">
    <citation type="submission" date="2010-03" db="EMBL/GenBank/DDBJ databases">
        <authorList>
            <person name="Pajon A."/>
        </authorList>
    </citation>
    <scope>NUCLEOTIDE SEQUENCE [LARGE SCALE GENOMIC DNA]</scope>
    <source>
        <strain evidence="2 3">SGP1</strain>
    </source>
</reference>
<name>A0AB94IXX2_9BACT</name>
<gene>
    <name evidence="2" type="ORF">SY1_15390</name>
</gene>
<evidence type="ECO:0000313" key="2">
    <source>
        <dbReference type="EMBL" id="CBL28549.1"/>
    </source>
</evidence>
<dbReference type="KEGG" id="sbr:SY1_15390"/>
<dbReference type="Proteomes" id="UP000008957">
    <property type="component" value="Chromosome"/>
</dbReference>
<keyword evidence="3" id="KW-1185">Reference proteome</keyword>
<protein>
    <recommendedName>
        <fullName evidence="4">DUF4426 domain-containing protein</fullName>
    </recommendedName>
</protein>
<evidence type="ECO:0008006" key="4">
    <source>
        <dbReference type="Google" id="ProtNLM"/>
    </source>
</evidence>
<dbReference type="RefSeq" id="WP_015556696.1">
    <property type="nucleotide sequence ID" value="NC_021038.1"/>
</dbReference>
<evidence type="ECO:0000256" key="1">
    <source>
        <dbReference type="SAM" id="SignalP"/>
    </source>
</evidence>
<organism evidence="2 3">
    <name type="scientific">Fretibacterium fastidiosum</name>
    <dbReference type="NCBI Taxonomy" id="651822"/>
    <lineage>
        <taxon>Bacteria</taxon>
        <taxon>Thermotogati</taxon>
        <taxon>Synergistota</taxon>
        <taxon>Synergistia</taxon>
        <taxon>Synergistales</taxon>
        <taxon>Aminobacteriaceae</taxon>
        <taxon>Fretibacterium</taxon>
    </lineage>
</organism>
<proteinExistence type="predicted"/>
<accession>A0AB94IXX2</accession>